<evidence type="ECO:0000313" key="2">
    <source>
        <dbReference type="Proteomes" id="UP000814140"/>
    </source>
</evidence>
<protein>
    <submittedName>
        <fullName evidence="1">DHS-like NAD/FAD-binding domain-containing protein</fullName>
    </submittedName>
</protein>
<organism evidence="1 2">
    <name type="scientific">Artomyces pyxidatus</name>
    <dbReference type="NCBI Taxonomy" id="48021"/>
    <lineage>
        <taxon>Eukaryota</taxon>
        <taxon>Fungi</taxon>
        <taxon>Dikarya</taxon>
        <taxon>Basidiomycota</taxon>
        <taxon>Agaricomycotina</taxon>
        <taxon>Agaricomycetes</taxon>
        <taxon>Russulales</taxon>
        <taxon>Auriscalpiaceae</taxon>
        <taxon>Artomyces</taxon>
    </lineage>
</organism>
<evidence type="ECO:0000313" key="1">
    <source>
        <dbReference type="EMBL" id="KAI0062137.1"/>
    </source>
</evidence>
<accession>A0ACB8T102</accession>
<name>A0ACB8T102_9AGAM</name>
<comment type="caution">
    <text evidence="1">The sequence shown here is derived from an EMBL/GenBank/DDBJ whole genome shotgun (WGS) entry which is preliminary data.</text>
</comment>
<keyword evidence="2" id="KW-1185">Reference proteome</keyword>
<sequence>MPPSSDVDAFRSALRSAKSVIILAGAGLSAASGIPTYRGDGGLWKSNNPSELASPNAFQVDPSRVWQFYHRRREMCLRAQPNAAHKALAALSLPSVLSRVAPAASSPPLLITQNFDSLSLRAVDSLPPDNQATAREHVLEMHGSVFTTRCMSCQHVQRSYDTPLSSALANPDGHPIPVSGLPRCGGEGWAGGNRYGRCGGLLRPNVVWFGEVPEHMGEIARRLNWCDLLLVVGTSSLVHPAAGFARTVESRNGKVAIFNTERSSNDDDADFLFLGPCEDTLPTVLAINE</sequence>
<dbReference type="Proteomes" id="UP000814140">
    <property type="component" value="Unassembled WGS sequence"/>
</dbReference>
<reference evidence="1" key="2">
    <citation type="journal article" date="2022" name="New Phytol.">
        <title>Evolutionary transition to the ectomycorrhizal habit in the genomes of a hyperdiverse lineage of mushroom-forming fungi.</title>
        <authorList>
            <person name="Looney B."/>
            <person name="Miyauchi S."/>
            <person name="Morin E."/>
            <person name="Drula E."/>
            <person name="Courty P.E."/>
            <person name="Kohler A."/>
            <person name="Kuo A."/>
            <person name="LaButti K."/>
            <person name="Pangilinan J."/>
            <person name="Lipzen A."/>
            <person name="Riley R."/>
            <person name="Andreopoulos W."/>
            <person name="He G."/>
            <person name="Johnson J."/>
            <person name="Nolan M."/>
            <person name="Tritt A."/>
            <person name="Barry K.W."/>
            <person name="Grigoriev I.V."/>
            <person name="Nagy L.G."/>
            <person name="Hibbett D."/>
            <person name="Henrissat B."/>
            <person name="Matheny P.B."/>
            <person name="Labbe J."/>
            <person name="Martin F.M."/>
        </authorList>
    </citation>
    <scope>NUCLEOTIDE SEQUENCE</scope>
    <source>
        <strain evidence="1">HHB10654</strain>
    </source>
</reference>
<proteinExistence type="predicted"/>
<reference evidence="1" key="1">
    <citation type="submission" date="2021-03" db="EMBL/GenBank/DDBJ databases">
        <authorList>
            <consortium name="DOE Joint Genome Institute"/>
            <person name="Ahrendt S."/>
            <person name="Looney B.P."/>
            <person name="Miyauchi S."/>
            <person name="Morin E."/>
            <person name="Drula E."/>
            <person name="Courty P.E."/>
            <person name="Chicoki N."/>
            <person name="Fauchery L."/>
            <person name="Kohler A."/>
            <person name="Kuo A."/>
            <person name="Labutti K."/>
            <person name="Pangilinan J."/>
            <person name="Lipzen A."/>
            <person name="Riley R."/>
            <person name="Andreopoulos W."/>
            <person name="He G."/>
            <person name="Johnson J."/>
            <person name="Barry K.W."/>
            <person name="Grigoriev I.V."/>
            <person name="Nagy L."/>
            <person name="Hibbett D."/>
            <person name="Henrissat B."/>
            <person name="Matheny P.B."/>
            <person name="Labbe J."/>
            <person name="Martin F."/>
        </authorList>
    </citation>
    <scope>NUCLEOTIDE SEQUENCE</scope>
    <source>
        <strain evidence="1">HHB10654</strain>
    </source>
</reference>
<gene>
    <name evidence="1" type="ORF">BV25DRAFT_1856613</name>
</gene>
<dbReference type="EMBL" id="MU277209">
    <property type="protein sequence ID" value="KAI0062137.1"/>
    <property type="molecule type" value="Genomic_DNA"/>
</dbReference>